<dbReference type="InterPro" id="IPR036770">
    <property type="entry name" value="Ankyrin_rpt-contain_sf"/>
</dbReference>
<dbReference type="Proteomes" id="UP000710440">
    <property type="component" value="Unassembled WGS sequence"/>
</dbReference>
<keyword evidence="2" id="KW-1185">Reference proteome</keyword>
<evidence type="ECO:0008006" key="3">
    <source>
        <dbReference type="Google" id="ProtNLM"/>
    </source>
</evidence>
<name>A0A9P3BXM3_ASPVI</name>
<gene>
    <name evidence="1" type="ORF">Aspvir_004454</name>
</gene>
<evidence type="ECO:0000313" key="1">
    <source>
        <dbReference type="EMBL" id="GIK00429.1"/>
    </source>
</evidence>
<sequence length="160" mass="17186">MMNVNLHALFRVRIATGGSATILGACARDAVLPFQRDGDDAQPLDTVLALAVSRASYALVKRLLDEGVDIHTKQQHTHNPMGAGGLGREKASRRDVTALHIASLFWNAEAIKDLLDYQADSSAVGHGIRDLVSSRDSNGRLTLHWAAAGHDTRECGLPTP</sequence>
<dbReference type="RefSeq" id="XP_043123615.1">
    <property type="nucleotide sequence ID" value="XM_043267680.1"/>
</dbReference>
<dbReference type="GeneID" id="66932436"/>
<accession>A0A9P3BXM3</accession>
<dbReference type="Gene3D" id="1.25.40.20">
    <property type="entry name" value="Ankyrin repeat-containing domain"/>
    <property type="match status" value="1"/>
</dbReference>
<dbReference type="SUPFAM" id="SSF48403">
    <property type="entry name" value="Ankyrin repeat"/>
    <property type="match status" value="1"/>
</dbReference>
<dbReference type="EMBL" id="BOPL01000002">
    <property type="protein sequence ID" value="GIK00429.1"/>
    <property type="molecule type" value="Genomic_DNA"/>
</dbReference>
<proteinExistence type="predicted"/>
<reference evidence="1 2" key="1">
    <citation type="submission" date="2021-02" db="EMBL/GenBank/DDBJ databases">
        <title>Pan-genome distribution and transcriptional activeness of fungal secondary metabolism genes in Aspergillus section Fumigati.</title>
        <authorList>
            <person name="Takahashi H."/>
            <person name="Umemura M."/>
            <person name="Ninomiya A."/>
            <person name="Kusuya Y."/>
            <person name="Urayama S."/>
            <person name="Shimizu M."/>
            <person name="Watanabe A."/>
            <person name="Kamei K."/>
            <person name="Yaguchi T."/>
            <person name="Hagiwara D."/>
        </authorList>
    </citation>
    <scope>NUCLEOTIDE SEQUENCE [LARGE SCALE GENOMIC DNA]</scope>
    <source>
        <strain evidence="1 2">IFM 47045</strain>
    </source>
</reference>
<organism evidence="1 2">
    <name type="scientific">Aspergillus viridinutans</name>
    <dbReference type="NCBI Taxonomy" id="75553"/>
    <lineage>
        <taxon>Eukaryota</taxon>
        <taxon>Fungi</taxon>
        <taxon>Dikarya</taxon>
        <taxon>Ascomycota</taxon>
        <taxon>Pezizomycotina</taxon>
        <taxon>Eurotiomycetes</taxon>
        <taxon>Eurotiomycetidae</taxon>
        <taxon>Eurotiales</taxon>
        <taxon>Aspergillaceae</taxon>
        <taxon>Aspergillus</taxon>
        <taxon>Aspergillus subgen. Fumigati</taxon>
    </lineage>
</organism>
<protein>
    <recommendedName>
        <fullName evidence="3">Ankyrin</fullName>
    </recommendedName>
</protein>
<dbReference type="OrthoDB" id="823504at2759"/>
<dbReference type="AlphaFoldDB" id="A0A9P3BXM3"/>
<evidence type="ECO:0000313" key="2">
    <source>
        <dbReference type="Proteomes" id="UP000710440"/>
    </source>
</evidence>
<comment type="caution">
    <text evidence="1">The sequence shown here is derived from an EMBL/GenBank/DDBJ whole genome shotgun (WGS) entry which is preliminary data.</text>
</comment>